<evidence type="ECO:0000256" key="1">
    <source>
        <dbReference type="ARBA" id="ARBA00009981"/>
    </source>
</evidence>
<accession>A0AAW9HB00</accession>
<dbReference type="InterPro" id="IPR036165">
    <property type="entry name" value="YefM-like_sf"/>
</dbReference>
<dbReference type="EMBL" id="JAWNFV010000003">
    <property type="protein sequence ID" value="MDY5140164.1"/>
    <property type="molecule type" value="Genomic_DNA"/>
</dbReference>
<name>A0AAW9HB00_9ACTO</name>
<organism evidence="3 4">
    <name type="scientific">Actinotignum timonense</name>
    <dbReference type="NCBI Taxonomy" id="1870995"/>
    <lineage>
        <taxon>Bacteria</taxon>
        <taxon>Bacillati</taxon>
        <taxon>Actinomycetota</taxon>
        <taxon>Actinomycetes</taxon>
        <taxon>Actinomycetales</taxon>
        <taxon>Actinomycetaceae</taxon>
        <taxon>Actinotignum</taxon>
    </lineage>
</organism>
<protein>
    <recommendedName>
        <fullName evidence="2">Antitoxin</fullName>
    </recommendedName>
</protein>
<comment type="caution">
    <text evidence="3">The sequence shown here is derived from an EMBL/GenBank/DDBJ whole genome shotgun (WGS) entry which is preliminary data.</text>
</comment>
<proteinExistence type="inferred from homology"/>
<dbReference type="GeneID" id="92813642"/>
<dbReference type="Proteomes" id="UP001288320">
    <property type="component" value="Unassembled WGS sequence"/>
</dbReference>
<comment type="similarity">
    <text evidence="1 2">Belongs to the phD/YefM antitoxin family.</text>
</comment>
<dbReference type="Pfam" id="PF02604">
    <property type="entry name" value="PhdYeFM_antitox"/>
    <property type="match status" value="1"/>
</dbReference>
<dbReference type="Gene3D" id="3.40.1620.10">
    <property type="entry name" value="YefM-like domain"/>
    <property type="match status" value="1"/>
</dbReference>
<evidence type="ECO:0000313" key="4">
    <source>
        <dbReference type="Proteomes" id="UP001288320"/>
    </source>
</evidence>
<sequence length="89" mass="9904">MPMTETQVSTRELRENLSQILEGTAQEGKRFIIAHEGKAVAALVAIDDLHALEEFEIAQDIAAYEHAKRTDDGVRITLEDFKAGLAEEH</sequence>
<evidence type="ECO:0000256" key="2">
    <source>
        <dbReference type="RuleBase" id="RU362080"/>
    </source>
</evidence>
<dbReference type="SUPFAM" id="SSF143120">
    <property type="entry name" value="YefM-like"/>
    <property type="match status" value="1"/>
</dbReference>
<evidence type="ECO:0000313" key="3">
    <source>
        <dbReference type="EMBL" id="MDY5140164.1"/>
    </source>
</evidence>
<dbReference type="RefSeq" id="WP_087069870.1">
    <property type="nucleotide sequence ID" value="NZ_CAUPFC010000004.1"/>
</dbReference>
<dbReference type="AlphaFoldDB" id="A0AAW9HB00"/>
<gene>
    <name evidence="3" type="ORF">R6G74_02370</name>
</gene>
<dbReference type="InterPro" id="IPR006442">
    <property type="entry name" value="Antitoxin_Phd/YefM"/>
</dbReference>
<comment type="function">
    <text evidence="2">Antitoxin component of a type II toxin-antitoxin (TA) system.</text>
</comment>
<reference evidence="3" key="1">
    <citation type="submission" date="2023-10" db="EMBL/GenBank/DDBJ databases">
        <title>Whole Genome based description of the genera Actinobaculum and Actinotignum reveals a complex phylogenetic relationship within the species included in the genus Actinotignum.</title>
        <authorList>
            <person name="Jensen C.S."/>
            <person name="Dargis R."/>
            <person name="Kemp M."/>
            <person name="Christensen J.J."/>
        </authorList>
    </citation>
    <scope>NUCLEOTIDE SEQUENCE</scope>
    <source>
        <strain evidence="3">SLA_B245</strain>
    </source>
</reference>